<name>A0A9P6G686_9PLEO</name>
<evidence type="ECO:0000313" key="2">
    <source>
        <dbReference type="EMBL" id="KAF9729468.1"/>
    </source>
</evidence>
<protein>
    <submittedName>
        <fullName evidence="2">Uncharacterized protein</fullName>
    </submittedName>
</protein>
<comment type="caution">
    <text evidence="2">The sequence shown here is derived from an EMBL/GenBank/DDBJ whole genome shotgun (WGS) entry which is preliminary data.</text>
</comment>
<keyword evidence="3" id="KW-1185">Reference proteome</keyword>
<reference evidence="2" key="1">
    <citation type="journal article" date="2020" name="Mol. Plant Microbe Interact.">
        <title>Genome Sequence of the Biocontrol Agent Coniothyrium minitans strain Conio (IMI 134523).</title>
        <authorList>
            <person name="Patel D."/>
            <person name="Shittu T.A."/>
            <person name="Baroncelli R."/>
            <person name="Muthumeenakshi S."/>
            <person name="Osborne T.H."/>
            <person name="Janganan T.K."/>
            <person name="Sreenivasaprasad S."/>
        </authorList>
    </citation>
    <scope>NUCLEOTIDE SEQUENCE</scope>
    <source>
        <strain evidence="2">Conio</strain>
    </source>
</reference>
<dbReference type="Proteomes" id="UP000756921">
    <property type="component" value="Unassembled WGS sequence"/>
</dbReference>
<accession>A0A9P6G686</accession>
<dbReference type="AlphaFoldDB" id="A0A9P6G686"/>
<evidence type="ECO:0000256" key="1">
    <source>
        <dbReference type="SAM" id="MobiDB-lite"/>
    </source>
</evidence>
<dbReference type="Gene3D" id="2.170.15.10">
    <property type="entry name" value="Proaerolysin, chain A, domain 3"/>
    <property type="match status" value="1"/>
</dbReference>
<evidence type="ECO:0000313" key="3">
    <source>
        <dbReference type="Proteomes" id="UP000756921"/>
    </source>
</evidence>
<proteinExistence type="predicted"/>
<dbReference type="SUPFAM" id="SSF56973">
    <property type="entry name" value="Aerolisin/ETX pore-forming domain"/>
    <property type="match status" value="1"/>
</dbReference>
<feature type="compositionally biased region" description="Low complexity" evidence="1">
    <location>
        <begin position="267"/>
        <end position="282"/>
    </location>
</feature>
<feature type="region of interest" description="Disordered" evidence="1">
    <location>
        <begin position="254"/>
        <end position="285"/>
    </location>
</feature>
<dbReference type="OrthoDB" id="4676812at2759"/>
<dbReference type="EMBL" id="WJXW01000016">
    <property type="protein sequence ID" value="KAF9729468.1"/>
    <property type="molecule type" value="Genomic_DNA"/>
</dbReference>
<gene>
    <name evidence="2" type="ORF">PMIN01_12332</name>
</gene>
<sequence length="401" mass="43769">MSDLPRTTYPDLEHMGFNQENLTDLMKSLGKYKDSDGTVFGIVMPWPEVFYGAIQAVNYVKSDWTLVSTDPPVIESESHYDKLFDNFEGTSDITNQFQNSTTVTTGADYSLTQTFDVSVNGNLPLGTKGALLGFHANMNKTEVNNKSYHKSETHSSMFDVQIPAGEARKVVETTREKTTLATYEAKIGVRGSLGIDVDEGLYIFTHVAWCTNIEDHMPDKTATATITVTWRSTEVDTQILKITKGDKGELIETPTELRTTSFPSPPAEDGGANNAAEDNAPPQTGFAIKFRDQDNEAGLADLTQSATIRVSFTMPSSATGAQRHEAIERLRAQCLLDIKPHEAIGIPGPAGYIPSPNAPSSATFTLRFDPSLTDRNLLRQGVFLAAGHVNWHGAGKLISVT</sequence>
<organism evidence="2 3">
    <name type="scientific">Paraphaeosphaeria minitans</name>
    <dbReference type="NCBI Taxonomy" id="565426"/>
    <lineage>
        <taxon>Eukaryota</taxon>
        <taxon>Fungi</taxon>
        <taxon>Dikarya</taxon>
        <taxon>Ascomycota</taxon>
        <taxon>Pezizomycotina</taxon>
        <taxon>Dothideomycetes</taxon>
        <taxon>Pleosporomycetidae</taxon>
        <taxon>Pleosporales</taxon>
        <taxon>Massarineae</taxon>
        <taxon>Didymosphaeriaceae</taxon>
        <taxon>Paraphaeosphaeria</taxon>
    </lineage>
</organism>